<dbReference type="EMBL" id="JAZAVJ010000030">
    <property type="protein sequence ID" value="KAK7420371.1"/>
    <property type="molecule type" value="Genomic_DNA"/>
</dbReference>
<evidence type="ECO:0000259" key="4">
    <source>
        <dbReference type="Pfam" id="PF10342"/>
    </source>
</evidence>
<dbReference type="InterPro" id="IPR018466">
    <property type="entry name" value="Kre9/Knh1-like_N"/>
</dbReference>
<sequence length="204" mass="21459">MAKIPFSALLATFAAVTGAVKLTNADYDVVPGEDFTIKWTDAQGPVTIRLKSGSEKNLKTVGEITSGQSGESFTWTVPSDYNGKQYAFEIEDGSGKINYSVQFPIDGDASSHQVLSTTQSVAETTALDTTILETTTFEAITFETRTESTESGSLSEQEETATDSSEPSATESESAETTVPSSGAGRYGASIALGVIAAAMFIAY</sequence>
<comment type="caution">
    <text evidence="5">The sequence shown here is derived from an EMBL/GenBank/DDBJ whole genome shotgun (WGS) entry which is preliminary data.</text>
</comment>
<keyword evidence="1 3" id="KW-0732">Signal</keyword>
<feature type="signal peptide" evidence="3">
    <location>
        <begin position="1"/>
        <end position="25"/>
    </location>
</feature>
<keyword evidence="6" id="KW-1185">Reference proteome</keyword>
<evidence type="ECO:0000313" key="5">
    <source>
        <dbReference type="EMBL" id="KAK7420371.1"/>
    </source>
</evidence>
<feature type="chain" id="PRO_5045908807" description="Yeast cell wall synthesis Kre9/Knh1-like N-terminal domain-containing protein" evidence="3">
    <location>
        <begin position="26"/>
        <end position="204"/>
    </location>
</feature>
<proteinExistence type="predicted"/>
<dbReference type="PANTHER" id="PTHR40633">
    <property type="entry name" value="MATRIX PROTEIN, PUTATIVE (AFU_ORTHOLOGUE AFUA_8G05410)-RELATED"/>
    <property type="match status" value="1"/>
</dbReference>
<dbReference type="Pfam" id="PF10342">
    <property type="entry name" value="Kre9_KNH"/>
    <property type="match status" value="1"/>
</dbReference>
<dbReference type="InterPro" id="IPR052982">
    <property type="entry name" value="SRP1/TIP1-like"/>
</dbReference>
<dbReference type="Proteomes" id="UP001498476">
    <property type="component" value="Unassembled WGS sequence"/>
</dbReference>
<protein>
    <recommendedName>
        <fullName evidence="4">Yeast cell wall synthesis Kre9/Knh1-like N-terminal domain-containing protein</fullName>
    </recommendedName>
</protein>
<evidence type="ECO:0000256" key="1">
    <source>
        <dbReference type="ARBA" id="ARBA00022729"/>
    </source>
</evidence>
<evidence type="ECO:0000256" key="3">
    <source>
        <dbReference type="SAM" id="SignalP"/>
    </source>
</evidence>
<evidence type="ECO:0000313" key="6">
    <source>
        <dbReference type="Proteomes" id="UP001498476"/>
    </source>
</evidence>
<organism evidence="5 6">
    <name type="scientific">Neonectria punicea</name>
    <dbReference type="NCBI Taxonomy" id="979145"/>
    <lineage>
        <taxon>Eukaryota</taxon>
        <taxon>Fungi</taxon>
        <taxon>Dikarya</taxon>
        <taxon>Ascomycota</taxon>
        <taxon>Pezizomycotina</taxon>
        <taxon>Sordariomycetes</taxon>
        <taxon>Hypocreomycetidae</taxon>
        <taxon>Hypocreales</taxon>
        <taxon>Nectriaceae</taxon>
        <taxon>Neonectria</taxon>
    </lineage>
</organism>
<name>A0ABR1HH06_9HYPO</name>
<feature type="compositionally biased region" description="Low complexity" evidence="2">
    <location>
        <begin position="162"/>
        <end position="182"/>
    </location>
</feature>
<gene>
    <name evidence="5" type="ORF">QQX98_002794</name>
</gene>
<feature type="region of interest" description="Disordered" evidence="2">
    <location>
        <begin position="143"/>
        <end position="183"/>
    </location>
</feature>
<evidence type="ECO:0000256" key="2">
    <source>
        <dbReference type="SAM" id="MobiDB-lite"/>
    </source>
</evidence>
<reference evidence="5 6" key="1">
    <citation type="journal article" date="2025" name="Microbiol. Resour. Announc.">
        <title>Draft genome sequences for Neonectria magnoliae and Neonectria punicea, canker pathogens of Liriodendron tulipifera and Acer saccharum in West Virginia.</title>
        <authorList>
            <person name="Petronek H.M."/>
            <person name="Kasson M.T."/>
            <person name="Metheny A.M."/>
            <person name="Stauder C.M."/>
            <person name="Lovett B."/>
            <person name="Lynch S.C."/>
            <person name="Garnas J.R."/>
            <person name="Kasson L.R."/>
            <person name="Stajich J.E."/>
        </authorList>
    </citation>
    <scope>NUCLEOTIDE SEQUENCE [LARGE SCALE GENOMIC DNA]</scope>
    <source>
        <strain evidence="5 6">NRRL 64653</strain>
    </source>
</reference>
<accession>A0ABR1HH06</accession>
<feature type="domain" description="Yeast cell wall synthesis Kre9/Knh1-like N-terminal" evidence="4">
    <location>
        <begin position="25"/>
        <end position="105"/>
    </location>
</feature>
<dbReference type="PANTHER" id="PTHR40633:SF1">
    <property type="entry name" value="GPI ANCHORED SERINE-THREONINE RICH PROTEIN (AFU_ORTHOLOGUE AFUA_1G03630)"/>
    <property type="match status" value="1"/>
</dbReference>